<dbReference type="PANTHER" id="PTHR22594">
    <property type="entry name" value="ASPARTYL/LYSYL-TRNA SYNTHETASE"/>
    <property type="match status" value="1"/>
</dbReference>
<dbReference type="CDD" id="cd04317">
    <property type="entry name" value="EcAspRS_like_N"/>
    <property type="match status" value="1"/>
</dbReference>
<keyword evidence="10" id="KW-1185">Reference proteome</keyword>
<comment type="subunit">
    <text evidence="7">Homodimer.</text>
</comment>
<dbReference type="PRINTS" id="PR01042">
    <property type="entry name" value="TRNASYNTHASP"/>
</dbReference>
<keyword evidence="6 7" id="KW-0030">Aminoacyl-tRNA synthetase</keyword>
<keyword evidence="2 7" id="KW-0436">Ligase</keyword>
<evidence type="ECO:0000256" key="7">
    <source>
        <dbReference type="HAMAP-Rule" id="MF_00044"/>
    </source>
</evidence>
<dbReference type="SUPFAM" id="SSF55681">
    <property type="entry name" value="Class II aaRS and biotin synthetases"/>
    <property type="match status" value="1"/>
</dbReference>
<dbReference type="InterPro" id="IPR004524">
    <property type="entry name" value="Asp-tRNA-ligase_1"/>
</dbReference>
<comment type="catalytic activity">
    <reaction evidence="7">
        <text>tRNA(Asx) + L-aspartate + ATP = L-aspartyl-tRNA(Asx) + AMP + diphosphate</text>
        <dbReference type="Rhea" id="RHEA:18349"/>
        <dbReference type="Rhea" id="RHEA-COMP:9710"/>
        <dbReference type="Rhea" id="RHEA-COMP:9711"/>
        <dbReference type="ChEBI" id="CHEBI:29991"/>
        <dbReference type="ChEBI" id="CHEBI:30616"/>
        <dbReference type="ChEBI" id="CHEBI:33019"/>
        <dbReference type="ChEBI" id="CHEBI:78442"/>
        <dbReference type="ChEBI" id="CHEBI:78516"/>
        <dbReference type="ChEBI" id="CHEBI:456215"/>
        <dbReference type="EC" id="6.1.1.23"/>
    </reaction>
</comment>
<feature type="binding site" evidence="7">
    <location>
        <position position="488"/>
    </location>
    <ligand>
        <name>ATP</name>
        <dbReference type="ChEBI" id="CHEBI:30616"/>
    </ligand>
</feature>
<evidence type="ECO:0000313" key="10">
    <source>
        <dbReference type="Proteomes" id="UP000806285"/>
    </source>
</evidence>
<dbReference type="RefSeq" id="WP_193678085.1">
    <property type="nucleotide sequence ID" value="NZ_JADDIV010000005.1"/>
</dbReference>
<dbReference type="HAMAP" id="MF_00044">
    <property type="entry name" value="Asp_tRNA_synth_type1"/>
    <property type="match status" value="1"/>
</dbReference>
<organism evidence="9 10">
    <name type="scientific">Ramlibacter pallidus</name>
    <dbReference type="NCBI Taxonomy" id="2780087"/>
    <lineage>
        <taxon>Bacteria</taxon>
        <taxon>Pseudomonadati</taxon>
        <taxon>Pseudomonadota</taxon>
        <taxon>Betaproteobacteria</taxon>
        <taxon>Burkholderiales</taxon>
        <taxon>Comamonadaceae</taxon>
        <taxon>Ramlibacter</taxon>
    </lineage>
</organism>
<dbReference type="InterPro" id="IPR029351">
    <property type="entry name" value="GAD_dom"/>
</dbReference>
<dbReference type="SUPFAM" id="SSF50249">
    <property type="entry name" value="Nucleic acid-binding proteins"/>
    <property type="match status" value="1"/>
</dbReference>
<dbReference type="Pfam" id="PF02938">
    <property type="entry name" value="GAD"/>
    <property type="match status" value="1"/>
</dbReference>
<feature type="region of interest" description="Aspartate" evidence="7">
    <location>
        <begin position="196"/>
        <end position="199"/>
    </location>
</feature>
<dbReference type="NCBIfam" id="NF001750">
    <property type="entry name" value="PRK00476.1"/>
    <property type="match status" value="1"/>
</dbReference>
<dbReference type="SUPFAM" id="SSF55261">
    <property type="entry name" value="GAD domain-like"/>
    <property type="match status" value="1"/>
</dbReference>
<evidence type="ECO:0000256" key="5">
    <source>
        <dbReference type="ARBA" id="ARBA00022917"/>
    </source>
</evidence>
<keyword evidence="4 7" id="KW-0067">ATP-binding</keyword>
<evidence type="ECO:0000259" key="8">
    <source>
        <dbReference type="PROSITE" id="PS50862"/>
    </source>
</evidence>
<reference evidence="9 10" key="1">
    <citation type="submission" date="2020-10" db="EMBL/GenBank/DDBJ databases">
        <title>Ramlibacter sp. HM2 16S ribosomal RNA gene Genome sequencing and assembly.</title>
        <authorList>
            <person name="Kang M."/>
        </authorList>
    </citation>
    <scope>NUCLEOTIDE SEQUENCE [LARGE SCALE GENOMIC DNA]</scope>
    <source>
        <strain evidence="9 10">HM2</strain>
    </source>
</reference>
<dbReference type="CDD" id="cd00777">
    <property type="entry name" value="AspRS_core"/>
    <property type="match status" value="1"/>
</dbReference>
<dbReference type="InterPro" id="IPR047090">
    <property type="entry name" value="AspRS_core"/>
</dbReference>
<evidence type="ECO:0000313" key="9">
    <source>
        <dbReference type="EMBL" id="MBE7369457.1"/>
    </source>
</evidence>
<feature type="binding site" evidence="7">
    <location>
        <begin position="540"/>
        <end position="543"/>
    </location>
    <ligand>
        <name>ATP</name>
        <dbReference type="ChEBI" id="CHEBI:30616"/>
    </ligand>
</feature>
<dbReference type="Pfam" id="PF00152">
    <property type="entry name" value="tRNA-synt_2"/>
    <property type="match status" value="1"/>
</dbReference>
<gene>
    <name evidence="7 9" type="primary">aspS</name>
    <name evidence="9" type="ORF">IM787_17970</name>
</gene>
<comment type="function">
    <text evidence="7">Aspartyl-tRNA synthetase with relaxed tRNA specificity since it is able to aspartylate not only its cognate tRNA(Asp) but also tRNA(Asn). Reaction proceeds in two steps: L-aspartate is first activated by ATP to form Asp-AMP and then transferred to the acceptor end of tRNA(Asp/Asn).</text>
</comment>
<name>A0ABR9S859_9BURK</name>
<comment type="subcellular location">
    <subcellularLocation>
        <location evidence="7">Cytoplasm</location>
    </subcellularLocation>
</comment>
<dbReference type="NCBIfam" id="TIGR00459">
    <property type="entry name" value="aspS_bact"/>
    <property type="match status" value="1"/>
</dbReference>
<evidence type="ECO:0000256" key="6">
    <source>
        <dbReference type="ARBA" id="ARBA00023146"/>
    </source>
</evidence>
<feature type="binding site" evidence="7">
    <location>
        <position position="218"/>
    </location>
    <ligand>
        <name>L-aspartate</name>
        <dbReference type="ChEBI" id="CHEBI:29991"/>
    </ligand>
</feature>
<protein>
    <recommendedName>
        <fullName evidence="7">Aspartate--tRNA(Asp/Asn) ligase</fullName>
        <ecNumber evidence="7">6.1.1.23</ecNumber>
    </recommendedName>
    <alternativeName>
        <fullName evidence="7">Aspartyl-tRNA synthetase</fullName>
        <shortName evidence="7">AspRS</shortName>
    </alternativeName>
    <alternativeName>
        <fullName evidence="7">Non-discriminating aspartyl-tRNA synthetase</fullName>
        <shortName evidence="7">ND-AspRS</shortName>
    </alternativeName>
</protein>
<keyword evidence="3 7" id="KW-0547">Nucleotide-binding</keyword>
<dbReference type="EMBL" id="JADDIV010000005">
    <property type="protein sequence ID" value="MBE7369457.1"/>
    <property type="molecule type" value="Genomic_DNA"/>
</dbReference>
<dbReference type="Proteomes" id="UP000806285">
    <property type="component" value="Unassembled WGS sequence"/>
</dbReference>
<feature type="binding site" evidence="7">
    <location>
        <position position="172"/>
    </location>
    <ligand>
        <name>L-aspartate</name>
        <dbReference type="ChEBI" id="CHEBI:29991"/>
    </ligand>
</feature>
<proteinExistence type="inferred from homology"/>
<evidence type="ECO:0000256" key="2">
    <source>
        <dbReference type="ARBA" id="ARBA00022598"/>
    </source>
</evidence>
<feature type="site" description="Important for tRNA non-discrimination" evidence="7">
    <location>
        <position position="30"/>
    </location>
</feature>
<keyword evidence="5 7" id="KW-0648">Protein biosynthesis</keyword>
<feature type="site" description="Important for tRNA non-discrimination" evidence="7">
    <location>
        <position position="81"/>
    </location>
</feature>
<sequence>MRTTYCGLVTEALMGQTVSLCGWVNRRRDHGGVIFVDLRDREGYVQVVCDPDRPEMFKAAEGLRNEFCIQVKGLVRARPAGTVNDNLKSGKIEVLCQELTVLNPSVTPPFQLDDENLSETTRLMHRVLDLRRPYMQNNLMLRYRVTMEVRKFMDANGFIDIETPMLTKSTPEGARDYLVPSRVHDGMFFALPQSPQLFKQLLMVSGFDRYYQITKCFRDEDLRADRQPEFTQIDVETSFLTEEEIRAMFEGMIRSTFKNVINVDMPAFPVMTHADAMRLYGSDKPDLRVKLEFTELTDVMKDVDFKVFSGPANQEDGRVVGLRVPGGGEMSRGEIDGYTEFVKIYGAKGLAWIKVNDVAAGREGLQSPIVKNLHDAAIAEILKRTGAQNGDLLFFGADRAKVVNDAIGALRVKVGHSEFGKARGLIEGQWKPLWVVDFPMFEFDEDAQRWNAVHHPFTSPKDGHEDWLETDPGRCLAKAYDAVLNGIELGGGSVRIHREDVQSKVFRALKIGEEEAKAKFGFLLDALQYGAPPHGGIAIGLDRFVMLMTGAESLRDVIAFPKTQRAQDLLTQAPGPVDEKQLRELHIRLRNPTAA</sequence>
<feature type="domain" description="Aminoacyl-transfer RNA synthetases class-II family profile" evidence="8">
    <location>
        <begin position="139"/>
        <end position="561"/>
    </location>
</feature>
<dbReference type="InterPro" id="IPR012340">
    <property type="entry name" value="NA-bd_OB-fold"/>
</dbReference>
<feature type="binding site" evidence="7">
    <location>
        <begin position="218"/>
        <end position="220"/>
    </location>
    <ligand>
        <name>ATP</name>
        <dbReference type="ChEBI" id="CHEBI:30616"/>
    </ligand>
</feature>
<dbReference type="PROSITE" id="PS50862">
    <property type="entry name" value="AA_TRNA_LIGASE_II"/>
    <property type="match status" value="1"/>
</dbReference>
<feature type="binding site" evidence="7">
    <location>
        <position position="495"/>
    </location>
    <ligand>
        <name>L-aspartate</name>
        <dbReference type="ChEBI" id="CHEBI:29991"/>
    </ligand>
</feature>
<dbReference type="Gene3D" id="2.40.50.140">
    <property type="entry name" value="Nucleic acid-binding proteins"/>
    <property type="match status" value="1"/>
</dbReference>
<keyword evidence="7" id="KW-0963">Cytoplasm</keyword>
<dbReference type="InterPro" id="IPR002312">
    <property type="entry name" value="Asp/Asn-tRNA-synth_IIb"/>
</dbReference>
<dbReference type="InterPro" id="IPR004364">
    <property type="entry name" value="Aa-tRNA-synt_II"/>
</dbReference>
<dbReference type="InterPro" id="IPR004365">
    <property type="entry name" value="NA-bd_OB_tRNA"/>
</dbReference>
<dbReference type="Gene3D" id="3.30.1360.30">
    <property type="entry name" value="GAD-like domain"/>
    <property type="match status" value="1"/>
</dbReference>
<feature type="binding site" evidence="7">
    <location>
        <position position="227"/>
    </location>
    <ligand>
        <name>ATP</name>
        <dbReference type="ChEBI" id="CHEBI:30616"/>
    </ligand>
</feature>
<dbReference type="Pfam" id="PF01336">
    <property type="entry name" value="tRNA_anti-codon"/>
    <property type="match status" value="1"/>
</dbReference>
<dbReference type="InterPro" id="IPR004115">
    <property type="entry name" value="GAD-like_sf"/>
</dbReference>
<dbReference type="InterPro" id="IPR047089">
    <property type="entry name" value="Asp-tRNA-ligase_1_N"/>
</dbReference>
<dbReference type="PANTHER" id="PTHR22594:SF5">
    <property type="entry name" value="ASPARTATE--TRNA LIGASE, MITOCHONDRIAL"/>
    <property type="match status" value="1"/>
</dbReference>
<feature type="binding site" evidence="7">
    <location>
        <position position="454"/>
    </location>
    <ligand>
        <name>L-aspartate</name>
        <dbReference type="ChEBI" id="CHEBI:29991"/>
    </ligand>
</feature>
<dbReference type="EC" id="6.1.1.23" evidence="7"/>
<accession>A0ABR9S859</accession>
<dbReference type="GO" id="GO:0004815">
    <property type="term" value="F:aspartate-tRNA ligase activity"/>
    <property type="evidence" value="ECO:0007669"/>
    <property type="project" value="UniProtKB-EC"/>
</dbReference>
<evidence type="ECO:0000256" key="1">
    <source>
        <dbReference type="ARBA" id="ARBA00006303"/>
    </source>
</evidence>
<comment type="caution">
    <text evidence="9">The sequence shown here is derived from an EMBL/GenBank/DDBJ whole genome shotgun (WGS) entry which is preliminary data.</text>
</comment>
<dbReference type="InterPro" id="IPR045864">
    <property type="entry name" value="aa-tRNA-synth_II/BPL/LPL"/>
</dbReference>
<dbReference type="Gene3D" id="3.30.930.10">
    <property type="entry name" value="Bira Bifunctional Protein, Domain 2"/>
    <property type="match status" value="1"/>
</dbReference>
<dbReference type="InterPro" id="IPR006195">
    <property type="entry name" value="aa-tRNA-synth_II"/>
</dbReference>
<evidence type="ECO:0000256" key="3">
    <source>
        <dbReference type="ARBA" id="ARBA00022741"/>
    </source>
</evidence>
<evidence type="ECO:0000256" key="4">
    <source>
        <dbReference type="ARBA" id="ARBA00022840"/>
    </source>
</evidence>
<comment type="similarity">
    <text evidence="1 7">Belongs to the class-II aminoacyl-tRNA synthetase family. Type 1 subfamily.</text>
</comment>